<dbReference type="RefSeq" id="WP_117775750.1">
    <property type="nucleotide sequence ID" value="NZ_CAJUBB010000075.1"/>
</dbReference>
<gene>
    <name evidence="2" type="ORF">DXA50_19810</name>
</gene>
<accession>A0A413IHJ9</accession>
<dbReference type="EMBL" id="QSCR01000061">
    <property type="protein sequence ID" value="RGY10985.1"/>
    <property type="molecule type" value="Genomic_DNA"/>
</dbReference>
<dbReference type="SUPFAM" id="SSF56349">
    <property type="entry name" value="DNA breaking-rejoining enzymes"/>
    <property type="match status" value="1"/>
</dbReference>
<dbReference type="GO" id="GO:0015074">
    <property type="term" value="P:DNA integration"/>
    <property type="evidence" value="ECO:0007669"/>
    <property type="project" value="InterPro"/>
</dbReference>
<dbReference type="InterPro" id="IPR011010">
    <property type="entry name" value="DNA_brk_join_enz"/>
</dbReference>
<comment type="caution">
    <text evidence="2">The sequence shown here is derived from an EMBL/GenBank/DDBJ whole genome shotgun (WGS) entry which is preliminary data.</text>
</comment>
<keyword evidence="1" id="KW-0233">DNA recombination</keyword>
<name>A0A413IHJ9_9BACT</name>
<dbReference type="Gene3D" id="1.10.443.10">
    <property type="entry name" value="Intergrase catalytic core"/>
    <property type="match status" value="1"/>
</dbReference>
<dbReference type="AlphaFoldDB" id="A0A413IHJ9"/>
<sequence>MELRNKYYGKGNDEKFSLDKYLTKSELQIICQTRFDSNELEELRDCYVFACFTGISMYDLLVMQDYDIYNLATRTFIKYYQYKTGMFRTVRLFDIPLAIIRKYRGKFGQNQILPVSRFRGIGGPRKALNLLREIARCGINKALTFHVAHRTFMKTILLI</sequence>
<evidence type="ECO:0008006" key="4">
    <source>
        <dbReference type="Google" id="ProtNLM"/>
    </source>
</evidence>
<evidence type="ECO:0000256" key="1">
    <source>
        <dbReference type="ARBA" id="ARBA00023172"/>
    </source>
</evidence>
<evidence type="ECO:0000313" key="2">
    <source>
        <dbReference type="EMBL" id="RGY10985.1"/>
    </source>
</evidence>
<dbReference type="Proteomes" id="UP000286063">
    <property type="component" value="Unassembled WGS sequence"/>
</dbReference>
<dbReference type="GO" id="GO:0003677">
    <property type="term" value="F:DNA binding"/>
    <property type="evidence" value="ECO:0007669"/>
    <property type="project" value="InterPro"/>
</dbReference>
<organism evidence="2 3">
    <name type="scientific">Butyricimonas virosa</name>
    <dbReference type="NCBI Taxonomy" id="544645"/>
    <lineage>
        <taxon>Bacteria</taxon>
        <taxon>Pseudomonadati</taxon>
        <taxon>Bacteroidota</taxon>
        <taxon>Bacteroidia</taxon>
        <taxon>Bacteroidales</taxon>
        <taxon>Odoribacteraceae</taxon>
        <taxon>Butyricimonas</taxon>
    </lineage>
</organism>
<dbReference type="GO" id="GO:0006310">
    <property type="term" value="P:DNA recombination"/>
    <property type="evidence" value="ECO:0007669"/>
    <property type="project" value="UniProtKB-KW"/>
</dbReference>
<evidence type="ECO:0000313" key="3">
    <source>
        <dbReference type="Proteomes" id="UP000286063"/>
    </source>
</evidence>
<dbReference type="InterPro" id="IPR013762">
    <property type="entry name" value="Integrase-like_cat_sf"/>
</dbReference>
<proteinExistence type="predicted"/>
<dbReference type="OrthoDB" id="1493636at2"/>
<reference evidence="2 3" key="1">
    <citation type="submission" date="2018-08" db="EMBL/GenBank/DDBJ databases">
        <title>A genome reference for cultivated species of the human gut microbiota.</title>
        <authorList>
            <person name="Zou Y."/>
            <person name="Xue W."/>
            <person name="Luo G."/>
        </authorList>
    </citation>
    <scope>NUCLEOTIDE SEQUENCE [LARGE SCALE GENOMIC DNA]</scope>
    <source>
        <strain evidence="2 3">OF02-7</strain>
    </source>
</reference>
<protein>
    <recommendedName>
        <fullName evidence="4">Tyr recombinase domain-containing protein</fullName>
    </recommendedName>
</protein>